<gene>
    <name evidence="1" type="ORF">SUBVAR_07196</name>
</gene>
<dbReference type="STRING" id="411471.SUBVAR_07196"/>
<protein>
    <submittedName>
        <fullName evidence="1">Uncharacterized protein</fullName>
    </submittedName>
</protein>
<name>D1PS13_9FIRM</name>
<dbReference type="EMBL" id="ACBY02000068">
    <property type="protein sequence ID" value="EFB74541.1"/>
    <property type="molecule type" value="Genomic_DNA"/>
</dbReference>
<sequence length="41" mass="4679">MVVIKECWNVKTTRGTGWEEGVVSGWSNGVHRIFCENCLRP</sequence>
<organism evidence="1 2">
    <name type="scientific">Subdoligranulum variabile DSM 15176</name>
    <dbReference type="NCBI Taxonomy" id="411471"/>
    <lineage>
        <taxon>Bacteria</taxon>
        <taxon>Bacillati</taxon>
        <taxon>Bacillota</taxon>
        <taxon>Clostridia</taxon>
        <taxon>Eubacteriales</taxon>
        <taxon>Oscillospiraceae</taxon>
        <taxon>Subdoligranulum</taxon>
    </lineage>
</organism>
<dbReference type="Proteomes" id="UP000003438">
    <property type="component" value="Unassembled WGS sequence"/>
</dbReference>
<accession>D1PS13</accession>
<evidence type="ECO:0000313" key="1">
    <source>
        <dbReference type="EMBL" id="EFB74541.1"/>
    </source>
</evidence>
<proteinExistence type="predicted"/>
<dbReference type="HOGENOM" id="CLU_3277629_0_0_9"/>
<reference evidence="1" key="1">
    <citation type="submission" date="2009-12" db="EMBL/GenBank/DDBJ databases">
        <authorList>
            <person name="Weinstock G."/>
            <person name="Sodergren E."/>
            <person name="Clifton S."/>
            <person name="Fulton L."/>
            <person name="Fulton B."/>
            <person name="Courtney L."/>
            <person name="Fronick C."/>
            <person name="Harrison M."/>
            <person name="Strong C."/>
            <person name="Farmer C."/>
            <person name="Delahaunty K."/>
            <person name="Markovic C."/>
            <person name="Hall O."/>
            <person name="Minx P."/>
            <person name="Tomlinson C."/>
            <person name="Mitreva M."/>
            <person name="Nelson J."/>
            <person name="Hou S."/>
            <person name="Wollam A."/>
            <person name="Pepin K.H."/>
            <person name="Johnson M."/>
            <person name="Bhonagiri V."/>
            <person name="Nash W.E."/>
            <person name="Warren W."/>
            <person name="Chinwalla A."/>
            <person name="Mardis E.R."/>
            <person name="Wilson R.K."/>
        </authorList>
    </citation>
    <scope>NUCLEOTIDE SEQUENCE [LARGE SCALE GENOMIC DNA]</scope>
    <source>
        <strain evidence="1">DSM 15176</strain>
    </source>
</reference>
<evidence type="ECO:0000313" key="2">
    <source>
        <dbReference type="Proteomes" id="UP000003438"/>
    </source>
</evidence>
<keyword evidence="2" id="KW-1185">Reference proteome</keyword>
<comment type="caution">
    <text evidence="1">The sequence shown here is derived from an EMBL/GenBank/DDBJ whole genome shotgun (WGS) entry which is preliminary data.</text>
</comment>
<dbReference type="AlphaFoldDB" id="D1PS13"/>